<dbReference type="InterPro" id="IPR013087">
    <property type="entry name" value="Znf_C2H2_type"/>
</dbReference>
<reference evidence="4 5" key="1">
    <citation type="submission" date="2023-09" db="EMBL/GenBank/DDBJ databases">
        <title>Genomes of two closely related lineages of the louse Polyplax serrata with different host specificities.</title>
        <authorList>
            <person name="Martinu J."/>
            <person name="Tarabai H."/>
            <person name="Stefka J."/>
            <person name="Hypsa V."/>
        </authorList>
    </citation>
    <scope>NUCLEOTIDE SEQUENCE [LARGE SCALE GENOMIC DNA]</scope>
    <source>
        <strain evidence="4">98ZLc_SE</strain>
    </source>
</reference>
<gene>
    <name evidence="4" type="ORF">RUM44_002787</name>
</gene>
<sequence>MDLESYQYDFPRLAKEIGFEFHLCREKFRWSDIENVSLQDIIENKNFNHLERSLINVINYNLDDECDVRGLDKNFLKLFKLAQLGVDYLTFCKLYIHGWMASLEERLCALQEENHLLKKQEKLSSTCKKKRRNLHYKCEACKKVFISEVYLKCHVKRRHNITSSKCEINESKCELRTNKEQPFRPTESRTSRQNQIENDDGKLDDQSTIKSLKRELDDLKRRLIEGEKRKSDEKNGHLSMGPSLQHHVKAPVLFSPELSYAPRDISQRKNEGSNPIELETSRKPYQHHINLNGDNACSMLLSANETALNIQEKNITNKDGYNCTPEKGEVRGNKECMESGSGTNENETIKKFHQQKENSTVVTQDTLSTPKPFPRRTKKGTGESQEPTQLPRQSSFLEQSPTKDAKLQQSEITQLILRARRSNFLPAASSNDTFQNKERELSEPTLGERNPYNAQPPSVIRKIVTSSPRLSQLGKHLKKSFAELYDSVASTGLESGKNYEGSGMRSQRHFWTSQRFPICKEALKQKMREYKQDKRLLSKKCVTTGDKTNERGLLKRLSQTYWNFGNKKNLFKTSGDVEFAGSEIQVNSSSGSHQHCNTTLFKKFSMYTVETESDSDLSLSEAAAACIKRPQKYYMDQQSLEACEETPRRERCKTTATQFEAREFDFSIFQVRKEHNLQEMKDVKS</sequence>
<keyword evidence="5" id="KW-1185">Reference proteome</keyword>
<feature type="compositionally biased region" description="Basic and acidic residues" evidence="2">
    <location>
        <begin position="199"/>
        <end position="209"/>
    </location>
</feature>
<feature type="region of interest" description="Disordered" evidence="2">
    <location>
        <begin position="224"/>
        <end position="247"/>
    </location>
</feature>
<organism evidence="4 5">
    <name type="scientific">Polyplax serrata</name>
    <name type="common">Common mouse louse</name>
    <dbReference type="NCBI Taxonomy" id="468196"/>
    <lineage>
        <taxon>Eukaryota</taxon>
        <taxon>Metazoa</taxon>
        <taxon>Ecdysozoa</taxon>
        <taxon>Arthropoda</taxon>
        <taxon>Hexapoda</taxon>
        <taxon>Insecta</taxon>
        <taxon>Pterygota</taxon>
        <taxon>Neoptera</taxon>
        <taxon>Paraneoptera</taxon>
        <taxon>Psocodea</taxon>
        <taxon>Troctomorpha</taxon>
        <taxon>Phthiraptera</taxon>
        <taxon>Anoplura</taxon>
        <taxon>Polyplacidae</taxon>
        <taxon>Polyplax</taxon>
    </lineage>
</organism>
<evidence type="ECO:0000256" key="1">
    <source>
        <dbReference type="PROSITE-ProRule" id="PRU00042"/>
    </source>
</evidence>
<feature type="compositionally biased region" description="Polar residues" evidence="2">
    <location>
        <begin position="357"/>
        <end position="369"/>
    </location>
</feature>
<keyword evidence="1" id="KW-0479">Metal-binding</keyword>
<dbReference type="EMBL" id="JAWJWF010000050">
    <property type="protein sequence ID" value="KAK6618335.1"/>
    <property type="molecule type" value="Genomic_DNA"/>
</dbReference>
<proteinExistence type="predicted"/>
<evidence type="ECO:0000256" key="2">
    <source>
        <dbReference type="SAM" id="MobiDB-lite"/>
    </source>
</evidence>
<dbReference type="PROSITE" id="PS50157">
    <property type="entry name" value="ZINC_FINGER_C2H2_2"/>
    <property type="match status" value="1"/>
</dbReference>
<evidence type="ECO:0000313" key="4">
    <source>
        <dbReference type="EMBL" id="KAK6618335.1"/>
    </source>
</evidence>
<evidence type="ECO:0000313" key="5">
    <source>
        <dbReference type="Proteomes" id="UP001359485"/>
    </source>
</evidence>
<feature type="region of interest" description="Disordered" evidence="2">
    <location>
        <begin position="353"/>
        <end position="408"/>
    </location>
</feature>
<comment type="caution">
    <text evidence="4">The sequence shown here is derived from an EMBL/GenBank/DDBJ whole genome shotgun (WGS) entry which is preliminary data.</text>
</comment>
<feature type="compositionally biased region" description="Basic and acidic residues" evidence="2">
    <location>
        <begin position="224"/>
        <end position="236"/>
    </location>
</feature>
<protein>
    <recommendedName>
        <fullName evidence="3">C2H2-type domain-containing protein</fullName>
    </recommendedName>
</protein>
<feature type="compositionally biased region" description="Basic and acidic residues" evidence="2">
    <location>
        <begin position="177"/>
        <end position="190"/>
    </location>
</feature>
<keyword evidence="1" id="KW-0863">Zinc-finger</keyword>
<name>A0ABR1AFT4_POLSC</name>
<feature type="region of interest" description="Disordered" evidence="2">
    <location>
        <begin position="177"/>
        <end position="209"/>
    </location>
</feature>
<feature type="domain" description="C2H2-type" evidence="3">
    <location>
        <begin position="136"/>
        <end position="159"/>
    </location>
</feature>
<dbReference type="PROSITE" id="PS00028">
    <property type="entry name" value="ZINC_FINGER_C2H2_1"/>
    <property type="match status" value="1"/>
</dbReference>
<feature type="compositionally biased region" description="Polar residues" evidence="2">
    <location>
        <begin position="382"/>
        <end position="400"/>
    </location>
</feature>
<accession>A0ABR1AFT4</accession>
<dbReference type="Pfam" id="PF13815">
    <property type="entry name" value="Dzip-like_N"/>
    <property type="match status" value="1"/>
</dbReference>
<dbReference type="InterPro" id="IPR032714">
    <property type="entry name" value="DZIP1_N"/>
</dbReference>
<feature type="region of interest" description="Disordered" evidence="2">
    <location>
        <begin position="427"/>
        <end position="455"/>
    </location>
</feature>
<keyword evidence="1" id="KW-0862">Zinc</keyword>
<evidence type="ECO:0000259" key="3">
    <source>
        <dbReference type="PROSITE" id="PS50157"/>
    </source>
</evidence>
<dbReference type="Proteomes" id="UP001359485">
    <property type="component" value="Unassembled WGS sequence"/>
</dbReference>